<dbReference type="Proteomes" id="UP000276133">
    <property type="component" value="Unassembled WGS sequence"/>
</dbReference>
<dbReference type="Pfam" id="PF07517">
    <property type="entry name" value="SecA_DEAD"/>
    <property type="match status" value="1"/>
</dbReference>
<dbReference type="SUPFAM" id="SSF81767">
    <property type="entry name" value="Pre-protein crosslinking domain of SecA"/>
    <property type="match status" value="1"/>
</dbReference>
<comment type="caution">
    <text evidence="8">The sequence shown here is derived from an EMBL/GenBank/DDBJ whole genome shotgun (WGS) entry which is preliminary data.</text>
</comment>
<proteinExistence type="predicted"/>
<dbReference type="PROSITE" id="PS51192">
    <property type="entry name" value="HELICASE_ATP_BIND_1"/>
    <property type="match status" value="1"/>
</dbReference>
<dbReference type="OrthoDB" id="10038397at2759"/>
<dbReference type="InterPro" id="IPR036670">
    <property type="entry name" value="SecA_X-link_sf"/>
</dbReference>
<dbReference type="GO" id="GO:0016020">
    <property type="term" value="C:membrane"/>
    <property type="evidence" value="ECO:0007669"/>
    <property type="project" value="InterPro"/>
</dbReference>
<dbReference type="InterPro" id="IPR000185">
    <property type="entry name" value="SecA"/>
</dbReference>
<dbReference type="Gene3D" id="3.90.1440.10">
    <property type="entry name" value="SecA, preprotein cross-linking domain"/>
    <property type="match status" value="1"/>
</dbReference>
<name>A0A3M7PK67_BRAPC</name>
<evidence type="ECO:0000259" key="5">
    <source>
        <dbReference type="PROSITE" id="PS51192"/>
    </source>
</evidence>
<dbReference type="GO" id="GO:0006886">
    <property type="term" value="P:intracellular protein transport"/>
    <property type="evidence" value="ECO:0007669"/>
    <property type="project" value="InterPro"/>
</dbReference>
<evidence type="ECO:0000313" key="8">
    <source>
        <dbReference type="EMBL" id="RMZ99516.1"/>
    </source>
</evidence>
<dbReference type="GO" id="GO:0005524">
    <property type="term" value="F:ATP binding"/>
    <property type="evidence" value="ECO:0007669"/>
    <property type="project" value="InterPro"/>
</dbReference>
<keyword evidence="8" id="KW-0347">Helicase</keyword>
<dbReference type="SUPFAM" id="SSF52540">
    <property type="entry name" value="P-loop containing nucleoside triphosphate hydrolases"/>
    <property type="match status" value="2"/>
</dbReference>
<keyword evidence="9" id="KW-1185">Reference proteome</keyword>
<evidence type="ECO:0000256" key="1">
    <source>
        <dbReference type="ARBA" id="ARBA00022490"/>
    </source>
</evidence>
<evidence type="ECO:0000256" key="3">
    <source>
        <dbReference type="ARBA" id="ARBA00023010"/>
    </source>
</evidence>
<dbReference type="GO" id="GO:0004386">
    <property type="term" value="F:helicase activity"/>
    <property type="evidence" value="ECO:0007669"/>
    <property type="project" value="UniProtKB-KW"/>
</dbReference>
<evidence type="ECO:0000259" key="6">
    <source>
        <dbReference type="PROSITE" id="PS51194"/>
    </source>
</evidence>
<feature type="domain" description="Helicase ATP-binding" evidence="5">
    <location>
        <begin position="868"/>
        <end position="1020"/>
    </location>
</feature>
<feature type="domain" description="SecA family profile" evidence="7">
    <location>
        <begin position="748"/>
        <end position="1422"/>
    </location>
</feature>
<dbReference type="PRINTS" id="PR00906">
    <property type="entry name" value="SECA"/>
</dbReference>
<keyword evidence="8" id="KW-0378">Hydrolase</keyword>
<accession>A0A3M7PK67</accession>
<dbReference type="InterPro" id="IPR014018">
    <property type="entry name" value="SecA_motor_DEAD"/>
</dbReference>
<dbReference type="EMBL" id="REGN01010197">
    <property type="protein sequence ID" value="RMZ99516.1"/>
    <property type="molecule type" value="Genomic_DNA"/>
</dbReference>
<keyword evidence="4" id="KW-0175">Coiled coil</keyword>
<dbReference type="InterPro" id="IPR014001">
    <property type="entry name" value="Helicase_ATP-bd"/>
</dbReference>
<keyword evidence="8" id="KW-0067">ATP-binding</keyword>
<dbReference type="InterPro" id="IPR011130">
    <property type="entry name" value="SecA_preprotein_X-link_dom"/>
</dbReference>
<organism evidence="8 9">
    <name type="scientific">Brachionus plicatilis</name>
    <name type="common">Marine rotifer</name>
    <name type="synonym">Brachionus muelleri</name>
    <dbReference type="NCBI Taxonomy" id="10195"/>
    <lineage>
        <taxon>Eukaryota</taxon>
        <taxon>Metazoa</taxon>
        <taxon>Spiralia</taxon>
        <taxon>Gnathifera</taxon>
        <taxon>Rotifera</taxon>
        <taxon>Eurotatoria</taxon>
        <taxon>Monogononta</taxon>
        <taxon>Pseudotrocha</taxon>
        <taxon>Ploima</taxon>
        <taxon>Brachionidae</taxon>
        <taxon>Brachionus</taxon>
    </lineage>
</organism>
<gene>
    <name evidence="8" type="ORF">BpHYR1_037341</name>
</gene>
<dbReference type="SMART" id="SM00957">
    <property type="entry name" value="SecA_DEAD"/>
    <property type="match status" value="1"/>
</dbReference>
<protein>
    <submittedName>
        <fullName evidence="8">DEAD DEAH box helicase family</fullName>
    </submittedName>
</protein>
<sequence length="2530" mass="296753">MNDFQLKKQKCIDILKKLENMPIISVFAVELLFDFIIYNRSYKHDCLKVIVKHSQLISAKTYDKLIECMFDEQITDEITNIIINLRLFTTLEKNVFKYIKRCLNQKSLKICKNLEKICQYTKIDKSNDLYRGFMLIKDFDSKNLDEISLKLIKNIKLDNQDKFVQMIFLSFLEYAFIQSNKNINLRENILKCLIHLVEKFRTPINFDEKFIYTLLVLVNFDKIDKKTAFELLLKISRKNFELKPFSVVLIETCISSEKNNSFYKEINYILVEYAKQYHQLNDATIDILIKKATENKDLRKTSIKTLKIYSKNFQIFKKNHLENLESLACDCSNDLELSIDILTIIKYAFIFQKDSIFKPSTKFINALNKILFFLPNDLKAMDVLSMLEGNNFFEIFSIIEILMSKQFHLQILQDYESHLWIREILVRELINNIPNKTLYSITVFNHYLASLERKNKFSKFSIKRDIFLEILIDKQRLLNLNLDDINEILFIIKEVNLDLIYELCFNSINLIDELRYQFLYHKLNNFIEKTNELNSQKKILNDLNNLFFKSLNWNILFLNSFMNRIYSNDLNLNNLKTIADFIYENKLPLNLILECMNNHSLNFGSKDSEELGSCDLNEFLFKINVINDYKKYFGDDSNRNNNENKMNEGKFSVLQFMERLKLAKLATFLREKFDLIDLGQETEHFRRNLDEIFDKILIYLKQFVQTDFEQLINNYKDTIVSLMYSLIDEKFIDDQVKKDLIYKKVSRILFYIFFGYNSNDYSFVELVKQLKDLNKMSPNILKYVDEKLEKDLNEIYKANKQKAHLCDFTMSAIESYSIQEIKYWVSEYRKNLTRNQFFNFELIAILKRAMKIHFKYEVEVREIQMISFLLAIQNSGRLLQIKTGEGKSLVVAMIAAYFSLNNKLVDIVTSSSVLAKRDALNFKNFYEILDLKADYNDNILDNQIDSFKDCYGKNIVYGEVSEFQFDILRQEYSFKNVRGKRPFEIVIVDEVDSMMIDENSKIARLSSHMPLIDQLQVFYFIIWRNLDLIDKQFVVIDDQLYFSKVAFEIKENGDLLFFHNKSTSENDSMNDNQKNIELQNEENLLKIDNQLSFFLMIKDQLENSIKNYIFNPDCEIKIPKNYQNFLEEQLPKWIENALIAKYEYKLNHHYVIKNENGQSEIIPVDFENTGVIQTNQSWPDGLQQFIQIKENISLTQESLSTNYLSNIGFFKRYGKNIYGCTGTLGSEMAQSFLCRVYGVDRAIIPSYKCENFYELPSLIAQSKEEWILLCIESIRKETCVNKRAVLAICETVLDANLIRKNLIEKLKFDTSKIKMYTRDDNEETLTIKQTIDCGEIFVATNLAGRGTDIKCTDQVESNGGLHVCVGFLPINLRVEKQAFGRTSRQGNSGTAQLIFVSEKQKNASQIKKKRDSNEKEMLEYKEKVELDQIIFKDELFRLFLDLVKKILIFDQKTFWLETDQDKKQYISLTKDSLFIDNNDILNFSSVDIYKFKAVEEQWGLWLKKSIDVEVLSKEQFNQILKKFNKFKDTLLDNYIHDRITDNCSYFILKANSILFESYQLDKIKACNKGIDLYTKAIEIDKDFAIYAYAFRAYARLHLAKLEQYKKPYKEKVKKDLEDAFNCLNNCILKQLLTINTLAHDPGKKYENINEVTELSNYIQSKCCVLNTLGKYLKKSLDEINNSEIKSKEYDLDVECFKLQDIFSEINIDILNEFSSNGFYGLFDIKKYEPTPWAKIIIVGFIGLAQITAGFLILYYSPPLANLGIWLIEQGVDDILTAVKAAYEGKFSWTEYLISKGISIGVSLCCLGFNKLIKLNCLQPFVELGSIGRKLKKTNKIVNIKTLKIGLNALRNKVIKNVGMRLAMNIRLCDENQANEICEHLQSKKILLTNNCLFSKSITNDNLKEITFLDEKNKNNIIKLINSILDNQNSIHEQYLIRLADELSSQVGNFMASIINKTLITPIGQMMISSAIDFLMKDWDEELLRDLESYHNFFEQKKMNENLNQIYEKGNNFIKSIEKGNYFLKLFKNIFSSDEGKKQIEQIDKKVQKCFETIKEKSAKIIDKYDYSAKAYKKINKVIDYEFENLRNYCVEKIDNFISLNCGHKPEITEISDYFEKTSQLIHLGSNNGIDSAEFFGSLSADSRKTDQIIFYSGRNLPNISNSSSSMNNLNSSITLFNSFRDSRLFYFQHQYFNVLKGLEDAKIYLANRIYKLIDYEKLITNYTLRLQERRFIPELPILDAKDFQLMHDVLNLNTPSYLAMLHFFQLIYNKAPLKDIVKLGEDIIKYLKIEIAINEKKLRDYSIETNIHDNQFKNNLNNCLKQAEKHTTGLNQQFYKELSDINLKQGYEELQKRLRKIEKFDFSLDQFIQKLKLTDNLNDYDVRFITNSFKELDNDKVYSFYYSQLNFNDDLNERTIFNKTLTAASLLFLQINSLRTNLDKTLSNINKIEKIGLFENETLNGFVKKSEPFIHLNKNILDSWELIMNVIIHEASHLAANTDDVIYLFNPLSLHIPSIFLIHNADSIAGASSN</sequence>
<dbReference type="PROSITE" id="PS51194">
    <property type="entry name" value="HELICASE_CTER"/>
    <property type="match status" value="1"/>
</dbReference>
<dbReference type="STRING" id="10195.A0A3M7PK67"/>
<evidence type="ECO:0000313" key="9">
    <source>
        <dbReference type="Proteomes" id="UP000276133"/>
    </source>
</evidence>
<keyword evidence="8" id="KW-0547">Nucleotide-binding</keyword>
<dbReference type="GO" id="GO:0017038">
    <property type="term" value="P:protein import"/>
    <property type="evidence" value="ECO:0007669"/>
    <property type="project" value="InterPro"/>
</dbReference>
<dbReference type="PANTHER" id="PTHR30612:SF0">
    <property type="entry name" value="CHLOROPLAST PROTEIN-TRANSPORTING ATPASE"/>
    <property type="match status" value="1"/>
</dbReference>
<keyword evidence="3" id="KW-0811">Translocation</keyword>
<keyword evidence="2" id="KW-0653">Protein transport</keyword>
<reference evidence="8 9" key="1">
    <citation type="journal article" date="2018" name="Sci. Rep.">
        <title>Genomic signatures of local adaptation to the degree of environmental predictability in rotifers.</title>
        <authorList>
            <person name="Franch-Gras L."/>
            <person name="Hahn C."/>
            <person name="Garcia-Roger E.M."/>
            <person name="Carmona M.J."/>
            <person name="Serra M."/>
            <person name="Gomez A."/>
        </authorList>
    </citation>
    <scope>NUCLEOTIDE SEQUENCE [LARGE SCALE GENOMIC DNA]</scope>
    <source>
        <strain evidence="8">HYR1</strain>
    </source>
</reference>
<evidence type="ECO:0000256" key="4">
    <source>
        <dbReference type="SAM" id="Coils"/>
    </source>
</evidence>
<keyword evidence="2" id="KW-0813">Transport</keyword>
<dbReference type="InterPro" id="IPR027417">
    <property type="entry name" value="P-loop_NTPase"/>
</dbReference>
<dbReference type="GO" id="GO:0006605">
    <property type="term" value="P:protein targeting"/>
    <property type="evidence" value="ECO:0007669"/>
    <property type="project" value="InterPro"/>
</dbReference>
<dbReference type="Pfam" id="PF01043">
    <property type="entry name" value="SecA_PP_bind"/>
    <property type="match status" value="1"/>
</dbReference>
<dbReference type="PANTHER" id="PTHR30612">
    <property type="entry name" value="SECA INNER MEMBRANE COMPONENT OF SEC PROTEIN SECRETION SYSTEM"/>
    <property type="match status" value="1"/>
</dbReference>
<dbReference type="PROSITE" id="PS51196">
    <property type="entry name" value="SECA_MOTOR_DEAD"/>
    <property type="match status" value="1"/>
</dbReference>
<keyword evidence="1" id="KW-0963">Cytoplasm</keyword>
<evidence type="ECO:0000256" key="2">
    <source>
        <dbReference type="ARBA" id="ARBA00022927"/>
    </source>
</evidence>
<dbReference type="InterPro" id="IPR011115">
    <property type="entry name" value="SecA_DEAD"/>
</dbReference>
<evidence type="ECO:0000259" key="7">
    <source>
        <dbReference type="PROSITE" id="PS51196"/>
    </source>
</evidence>
<feature type="coiled-coil region" evidence="4">
    <location>
        <begin position="1396"/>
        <end position="1423"/>
    </location>
</feature>
<dbReference type="InterPro" id="IPR001650">
    <property type="entry name" value="Helicase_C-like"/>
</dbReference>
<feature type="domain" description="Helicase C-terminal" evidence="6">
    <location>
        <begin position="1254"/>
        <end position="1425"/>
    </location>
</feature>
<dbReference type="Gene3D" id="3.40.50.300">
    <property type="entry name" value="P-loop containing nucleotide triphosphate hydrolases"/>
    <property type="match status" value="2"/>
</dbReference>